<dbReference type="SMART" id="SM00344">
    <property type="entry name" value="HTH_ASNC"/>
    <property type="match status" value="1"/>
</dbReference>
<dbReference type="InterPro" id="IPR019885">
    <property type="entry name" value="Tscrpt_reg_HTH_AsnC-type_CS"/>
</dbReference>
<dbReference type="GO" id="GO:0043565">
    <property type="term" value="F:sequence-specific DNA binding"/>
    <property type="evidence" value="ECO:0007669"/>
    <property type="project" value="InterPro"/>
</dbReference>
<keyword evidence="6" id="KW-1185">Reference proteome</keyword>
<evidence type="ECO:0000313" key="6">
    <source>
        <dbReference type="Proteomes" id="UP000186894"/>
    </source>
</evidence>
<protein>
    <submittedName>
        <fullName evidence="5">ArsR family transcriptional regulator</fullName>
    </submittedName>
</protein>
<dbReference type="Pfam" id="PF01037">
    <property type="entry name" value="AsnC_trans_reg"/>
    <property type="match status" value="1"/>
</dbReference>
<sequence length="155" mass="17508">MFRAELDAIDIKILRELQRDGRMTNVELSERVGISAPPCLRRVRKLEEGGIIQGYHALLNGPKLGFDLVAFCMVGLKHQSDANLKAFAATTNQWPLVRQAWMVNGESDFLLQCVAENLTVFQDFVIEVLTSNEHVDTVRTMLTIRQIKRLGALEI</sequence>
<dbReference type="PROSITE" id="PS50956">
    <property type="entry name" value="HTH_ASNC_2"/>
    <property type="match status" value="1"/>
</dbReference>
<dbReference type="STRING" id="1867956.BJF95_07645"/>
<gene>
    <name evidence="5" type="ORF">BJF95_07645</name>
</gene>
<dbReference type="InterPro" id="IPR019887">
    <property type="entry name" value="Tscrpt_reg_AsnC/Lrp_C"/>
</dbReference>
<feature type="domain" description="HTH asnC-type" evidence="4">
    <location>
        <begin position="6"/>
        <end position="67"/>
    </location>
</feature>
<dbReference type="OrthoDB" id="9811243at2"/>
<dbReference type="Gene3D" id="1.10.10.10">
    <property type="entry name" value="Winged helix-like DNA-binding domain superfamily/Winged helix DNA-binding domain"/>
    <property type="match status" value="1"/>
</dbReference>
<keyword evidence="1" id="KW-0805">Transcription regulation</keyword>
<dbReference type="GO" id="GO:0043200">
    <property type="term" value="P:response to amino acid"/>
    <property type="evidence" value="ECO:0007669"/>
    <property type="project" value="TreeGrafter"/>
</dbReference>
<dbReference type="AlphaFoldDB" id="A0A1Q8ZQX2"/>
<dbReference type="InterPro" id="IPR000485">
    <property type="entry name" value="AsnC-type_HTH_dom"/>
</dbReference>
<accession>A0A1Q8ZQX2</accession>
<evidence type="ECO:0000313" key="5">
    <source>
        <dbReference type="EMBL" id="OLP44398.1"/>
    </source>
</evidence>
<comment type="caution">
    <text evidence="5">The sequence shown here is derived from an EMBL/GenBank/DDBJ whole genome shotgun (WGS) entry which is preliminary data.</text>
</comment>
<dbReference type="SUPFAM" id="SSF54909">
    <property type="entry name" value="Dimeric alpha+beta barrel"/>
    <property type="match status" value="1"/>
</dbReference>
<dbReference type="Proteomes" id="UP000186894">
    <property type="component" value="Unassembled WGS sequence"/>
</dbReference>
<evidence type="ECO:0000256" key="1">
    <source>
        <dbReference type="ARBA" id="ARBA00023015"/>
    </source>
</evidence>
<reference evidence="5 6" key="1">
    <citation type="submission" date="2016-09" db="EMBL/GenBank/DDBJ databases">
        <title>Rhizobium oryziradicis sp. nov., isolated from the root of rice.</title>
        <authorList>
            <person name="Zhao J."/>
            <person name="Zhang X."/>
        </authorList>
    </citation>
    <scope>NUCLEOTIDE SEQUENCE [LARGE SCALE GENOMIC DNA]</scope>
    <source>
        <strain evidence="5 6">N19</strain>
    </source>
</reference>
<dbReference type="GO" id="GO:0006355">
    <property type="term" value="P:regulation of DNA-templated transcription"/>
    <property type="evidence" value="ECO:0007669"/>
    <property type="project" value="UniProtKB-ARBA"/>
</dbReference>
<keyword evidence="2" id="KW-0238">DNA-binding</keyword>
<evidence type="ECO:0000256" key="2">
    <source>
        <dbReference type="ARBA" id="ARBA00023125"/>
    </source>
</evidence>
<name>A0A1Q8ZQX2_9HYPH</name>
<evidence type="ECO:0000259" key="4">
    <source>
        <dbReference type="PROSITE" id="PS50956"/>
    </source>
</evidence>
<dbReference type="PANTHER" id="PTHR30154">
    <property type="entry name" value="LEUCINE-RESPONSIVE REGULATORY PROTEIN"/>
    <property type="match status" value="1"/>
</dbReference>
<dbReference type="FunFam" id="1.10.10.10:FF:000186">
    <property type="entry name" value="AsnC family transcriptional regulator"/>
    <property type="match status" value="1"/>
</dbReference>
<dbReference type="Gene3D" id="3.30.70.920">
    <property type="match status" value="1"/>
</dbReference>
<evidence type="ECO:0000256" key="3">
    <source>
        <dbReference type="ARBA" id="ARBA00023163"/>
    </source>
</evidence>
<keyword evidence="3" id="KW-0804">Transcription</keyword>
<dbReference type="InterPro" id="IPR036388">
    <property type="entry name" value="WH-like_DNA-bd_sf"/>
</dbReference>
<dbReference type="SUPFAM" id="SSF46785">
    <property type="entry name" value="Winged helix' DNA-binding domain"/>
    <property type="match status" value="1"/>
</dbReference>
<dbReference type="InterPro" id="IPR011008">
    <property type="entry name" value="Dimeric_a/b-barrel"/>
</dbReference>
<dbReference type="InterPro" id="IPR019888">
    <property type="entry name" value="Tscrpt_reg_AsnC-like"/>
</dbReference>
<dbReference type="InterPro" id="IPR036390">
    <property type="entry name" value="WH_DNA-bd_sf"/>
</dbReference>
<dbReference type="CDD" id="cd00090">
    <property type="entry name" value="HTH_ARSR"/>
    <property type="match status" value="1"/>
</dbReference>
<dbReference type="GO" id="GO:0005829">
    <property type="term" value="C:cytosol"/>
    <property type="evidence" value="ECO:0007669"/>
    <property type="project" value="TreeGrafter"/>
</dbReference>
<dbReference type="InterPro" id="IPR011991">
    <property type="entry name" value="ArsR-like_HTH"/>
</dbReference>
<dbReference type="PRINTS" id="PR00033">
    <property type="entry name" value="HTHASNC"/>
</dbReference>
<dbReference type="Pfam" id="PF13412">
    <property type="entry name" value="HTH_24"/>
    <property type="match status" value="1"/>
</dbReference>
<dbReference type="EMBL" id="MKIM01000027">
    <property type="protein sequence ID" value="OLP44398.1"/>
    <property type="molecule type" value="Genomic_DNA"/>
</dbReference>
<dbReference type="PROSITE" id="PS00519">
    <property type="entry name" value="HTH_ASNC_1"/>
    <property type="match status" value="1"/>
</dbReference>
<organism evidence="5 6">
    <name type="scientific">Rhizobium oryziradicis</name>
    <dbReference type="NCBI Taxonomy" id="1867956"/>
    <lineage>
        <taxon>Bacteria</taxon>
        <taxon>Pseudomonadati</taxon>
        <taxon>Pseudomonadota</taxon>
        <taxon>Alphaproteobacteria</taxon>
        <taxon>Hyphomicrobiales</taxon>
        <taxon>Rhizobiaceae</taxon>
        <taxon>Rhizobium/Agrobacterium group</taxon>
        <taxon>Rhizobium</taxon>
    </lineage>
</organism>
<proteinExistence type="predicted"/>
<dbReference type="RefSeq" id="WP_075639908.1">
    <property type="nucleotide sequence ID" value="NZ_MKIM01000027.1"/>
</dbReference>
<dbReference type="PANTHER" id="PTHR30154:SF34">
    <property type="entry name" value="TRANSCRIPTIONAL REGULATOR AZLB"/>
    <property type="match status" value="1"/>
</dbReference>